<dbReference type="PROSITE" id="PS00211">
    <property type="entry name" value="ABC_TRANSPORTER_1"/>
    <property type="match status" value="1"/>
</dbReference>
<evidence type="ECO:0000256" key="1">
    <source>
        <dbReference type="ARBA" id="ARBA00005417"/>
    </source>
</evidence>
<dbReference type="NCBIfam" id="TIGR01727">
    <property type="entry name" value="oligo_HPY"/>
    <property type="match status" value="1"/>
</dbReference>
<comment type="similarity">
    <text evidence="1">Belongs to the ABC transporter superfamily.</text>
</comment>
<protein>
    <submittedName>
        <fullName evidence="6">ABC transporter ATP-binding protein</fullName>
    </submittedName>
</protein>
<dbReference type="PANTHER" id="PTHR43776:SF7">
    <property type="entry name" value="D,D-DIPEPTIDE TRANSPORT ATP-BINDING PROTEIN DDPF-RELATED"/>
    <property type="match status" value="1"/>
</dbReference>
<dbReference type="PANTHER" id="PTHR43776">
    <property type="entry name" value="TRANSPORT ATP-BINDING PROTEIN"/>
    <property type="match status" value="1"/>
</dbReference>
<accession>A0ABV4U5N8</accession>
<evidence type="ECO:0000256" key="3">
    <source>
        <dbReference type="ARBA" id="ARBA00022741"/>
    </source>
</evidence>
<evidence type="ECO:0000313" key="6">
    <source>
        <dbReference type="EMBL" id="MFA9478248.1"/>
    </source>
</evidence>
<dbReference type="InterPro" id="IPR003439">
    <property type="entry name" value="ABC_transporter-like_ATP-bd"/>
</dbReference>
<keyword evidence="3" id="KW-0547">Nucleotide-binding</keyword>
<reference evidence="6 7" key="1">
    <citation type="submission" date="2024-08" db="EMBL/GenBank/DDBJ databases">
        <title>Whole-genome sequencing of halo(alkali)philic microorganisms from hypersaline lakes.</title>
        <authorList>
            <person name="Sorokin D.Y."/>
            <person name="Merkel A.Y."/>
            <person name="Messina E."/>
            <person name="Yakimov M."/>
        </authorList>
    </citation>
    <scope>NUCLEOTIDE SEQUENCE [LARGE SCALE GENOMIC DNA]</scope>
    <source>
        <strain evidence="6 7">AB-hyl4</strain>
    </source>
</reference>
<dbReference type="Gene3D" id="3.40.50.300">
    <property type="entry name" value="P-loop containing nucleotide triphosphate hydrolases"/>
    <property type="match status" value="1"/>
</dbReference>
<dbReference type="CDD" id="cd03257">
    <property type="entry name" value="ABC_NikE_OppD_transporters"/>
    <property type="match status" value="1"/>
</dbReference>
<dbReference type="SUPFAM" id="SSF52540">
    <property type="entry name" value="P-loop containing nucleoside triphosphate hydrolases"/>
    <property type="match status" value="1"/>
</dbReference>
<keyword evidence="7" id="KW-1185">Reference proteome</keyword>
<dbReference type="InterPro" id="IPR027417">
    <property type="entry name" value="P-loop_NTPase"/>
</dbReference>
<dbReference type="Proteomes" id="UP001575105">
    <property type="component" value="Unassembled WGS sequence"/>
</dbReference>
<gene>
    <name evidence="6" type="ORF">ACERK3_08060</name>
</gene>
<evidence type="ECO:0000256" key="2">
    <source>
        <dbReference type="ARBA" id="ARBA00022448"/>
    </source>
</evidence>
<sequence length="354" mass="39216">MNEMPDDLILQVSNLRKAFPVRRGLLRREVGTIRAVDDVSFSIHRGTTFGLVGESGCGKTTTSRMIVRAIDPTAGGIYFRRPSGQVVDLATLSGRALKAVRGEIQLVFQDPYSSLNPRMPVSELIAEPLRAHGWKRRDRDRRVEELMQLVGLDPRFAQRFPHAFSGGQRQRIGIARALALQPSLVVADEPVSALDVSVQAQILNLLKRLREEVGLTLLFVAHDLSVIRQLCDEVAVMYKGRIVEWAEKEALFEHPRHPYTHALLKAVPAPDPHAAWLDEMDEHTSTAANDVAEATGAADAEHIGCPFAPRCPHATTRCREQQPPLTLQQANASQPHYAACHHADTIMHNTAVTQ</sequence>
<dbReference type="Pfam" id="PF00005">
    <property type="entry name" value="ABC_tran"/>
    <property type="match status" value="1"/>
</dbReference>
<keyword evidence="2" id="KW-0813">Transport</keyword>
<dbReference type="GO" id="GO:0005524">
    <property type="term" value="F:ATP binding"/>
    <property type="evidence" value="ECO:0007669"/>
    <property type="project" value="UniProtKB-KW"/>
</dbReference>
<evidence type="ECO:0000313" key="7">
    <source>
        <dbReference type="Proteomes" id="UP001575105"/>
    </source>
</evidence>
<dbReference type="RefSeq" id="WP_425345171.1">
    <property type="nucleotide sequence ID" value="NZ_JBGUBD010000004.1"/>
</dbReference>
<dbReference type="InterPro" id="IPR050319">
    <property type="entry name" value="ABC_transp_ATP-bind"/>
</dbReference>
<feature type="domain" description="ABC transporter" evidence="5">
    <location>
        <begin position="10"/>
        <end position="264"/>
    </location>
</feature>
<proteinExistence type="inferred from homology"/>
<dbReference type="InterPro" id="IPR017871">
    <property type="entry name" value="ABC_transporter-like_CS"/>
</dbReference>
<dbReference type="Pfam" id="PF08352">
    <property type="entry name" value="oligo_HPY"/>
    <property type="match status" value="1"/>
</dbReference>
<dbReference type="InterPro" id="IPR003593">
    <property type="entry name" value="AAA+_ATPase"/>
</dbReference>
<dbReference type="PROSITE" id="PS50893">
    <property type="entry name" value="ABC_TRANSPORTER_2"/>
    <property type="match status" value="1"/>
</dbReference>
<organism evidence="6 7">
    <name type="scientific">Natronomicrosphaera hydrolytica</name>
    <dbReference type="NCBI Taxonomy" id="3242702"/>
    <lineage>
        <taxon>Bacteria</taxon>
        <taxon>Pseudomonadati</taxon>
        <taxon>Planctomycetota</taxon>
        <taxon>Phycisphaerae</taxon>
        <taxon>Phycisphaerales</taxon>
        <taxon>Phycisphaeraceae</taxon>
        <taxon>Natronomicrosphaera</taxon>
    </lineage>
</organism>
<evidence type="ECO:0000259" key="5">
    <source>
        <dbReference type="PROSITE" id="PS50893"/>
    </source>
</evidence>
<keyword evidence="4 6" id="KW-0067">ATP-binding</keyword>
<dbReference type="SMART" id="SM00382">
    <property type="entry name" value="AAA"/>
    <property type="match status" value="1"/>
</dbReference>
<evidence type="ECO:0000256" key="4">
    <source>
        <dbReference type="ARBA" id="ARBA00022840"/>
    </source>
</evidence>
<comment type="caution">
    <text evidence="6">The sequence shown here is derived from an EMBL/GenBank/DDBJ whole genome shotgun (WGS) entry which is preliminary data.</text>
</comment>
<name>A0ABV4U5N8_9BACT</name>
<dbReference type="InterPro" id="IPR013563">
    <property type="entry name" value="Oligopep_ABC_C"/>
</dbReference>
<dbReference type="EMBL" id="JBGUBD010000004">
    <property type="protein sequence ID" value="MFA9478248.1"/>
    <property type="molecule type" value="Genomic_DNA"/>
</dbReference>